<dbReference type="AlphaFoldDB" id="A0A0L7M9L3"/>
<dbReference type="KEGG" id="pfd:PFDG_04823"/>
<feature type="compositionally biased region" description="Basic and acidic residues" evidence="1">
    <location>
        <begin position="46"/>
        <end position="56"/>
    </location>
</feature>
<feature type="compositionally biased region" description="Basic and acidic residues" evidence="1">
    <location>
        <begin position="1"/>
        <end position="11"/>
    </location>
</feature>
<reference evidence="3" key="2">
    <citation type="submission" date="2006-09" db="EMBL/GenBank/DDBJ databases">
        <title>The genome sequence of Plasmodium falciparum Dd2.</title>
        <authorList>
            <consortium name="The Broad Institute Genome Sequencing Platform"/>
            <person name="Birren B."/>
            <person name="Lander E."/>
            <person name="Galagan J."/>
            <person name="Nusbaum C."/>
            <person name="Devon K."/>
            <person name="Henn M."/>
            <person name="Jaffe D."/>
            <person name="Butler J."/>
            <person name="Alvarez P."/>
            <person name="Gnerre S."/>
            <person name="Grabherr M."/>
            <person name="Kleber M."/>
            <person name="Mauceli E."/>
            <person name="Brockman W."/>
            <person name="MacCallum I.A."/>
            <person name="Rounsley S."/>
            <person name="Young S."/>
            <person name="LaButti K."/>
            <person name="Pushparaj V."/>
            <person name="DeCaprio D."/>
            <person name="Crawford M."/>
            <person name="Koehrsen M."/>
            <person name="Engels R."/>
            <person name="Montgomery P."/>
            <person name="Pearson M."/>
            <person name="Howarth C."/>
            <person name="Larson L."/>
            <person name="Luoma S."/>
            <person name="White J."/>
            <person name="Kodira C."/>
            <person name="Zeng Q."/>
            <person name="O'Leary S."/>
            <person name="Yandava C."/>
            <person name="Alvarado L."/>
            <person name="Wirth D."/>
            <person name="Volkman S."/>
            <person name="Hartl D."/>
        </authorList>
    </citation>
    <scope>NUCLEOTIDE SEQUENCE [LARGE SCALE GENOMIC DNA]</scope>
</reference>
<dbReference type="Proteomes" id="UP000054282">
    <property type="component" value="Unassembled WGS sequence"/>
</dbReference>
<name>A0A0L7M9L3_PLAF4</name>
<proteinExistence type="predicted"/>
<reference evidence="3" key="1">
    <citation type="submission" date="2006-09" db="EMBL/GenBank/DDBJ databases">
        <title>Annotation of Plasmodium falciparum Dd2.</title>
        <authorList>
            <consortium name="The Broad Institute Genome Sequencing Platform"/>
            <person name="Volkman S.K."/>
            <person name="Neafsey D.E."/>
            <person name="Dash A.P."/>
            <person name="Chitnis C.E."/>
            <person name="Hartl D.L."/>
            <person name="Young S.K."/>
            <person name="Zeng Q."/>
            <person name="Koehrsen M."/>
            <person name="Alvarado L."/>
            <person name="Berlin A."/>
            <person name="Borenstein D."/>
            <person name="Chapman S.B."/>
            <person name="Chen Z."/>
            <person name="Engels R."/>
            <person name="Freedman E."/>
            <person name="Gellesch M."/>
            <person name="Goldberg J."/>
            <person name="Griggs A."/>
            <person name="Gujja S."/>
            <person name="Heilman E.R."/>
            <person name="Heiman D.I."/>
            <person name="Howarth C."/>
            <person name="Jen D."/>
            <person name="Larson L."/>
            <person name="Mehta T."/>
            <person name="Neiman D."/>
            <person name="Park D."/>
            <person name="Pearson M."/>
            <person name="Roberts A."/>
            <person name="Saif S."/>
            <person name="Shea T."/>
            <person name="Shenoy N."/>
            <person name="Sisk P."/>
            <person name="Stolte C."/>
            <person name="Sykes S."/>
            <person name="Walk T."/>
            <person name="White J."/>
            <person name="Yandava C."/>
            <person name="Haas B."/>
            <person name="Henn M.R."/>
            <person name="Nusbaum C."/>
            <person name="Birren B."/>
        </authorList>
    </citation>
    <scope>NUCLEOTIDE SEQUENCE [LARGE SCALE GENOMIC DNA]</scope>
</reference>
<evidence type="ECO:0000313" key="2">
    <source>
        <dbReference type="EMBL" id="KOB89275.1"/>
    </source>
</evidence>
<evidence type="ECO:0000313" key="3">
    <source>
        <dbReference type="Proteomes" id="UP000054282"/>
    </source>
</evidence>
<dbReference type="EMBL" id="GG702135">
    <property type="protein sequence ID" value="KOB89275.1"/>
    <property type="molecule type" value="Genomic_DNA"/>
</dbReference>
<organism evidence="2 3">
    <name type="scientific">Plasmodium falciparum (isolate Dd2)</name>
    <dbReference type="NCBI Taxonomy" id="57267"/>
    <lineage>
        <taxon>Eukaryota</taxon>
        <taxon>Sar</taxon>
        <taxon>Alveolata</taxon>
        <taxon>Apicomplexa</taxon>
        <taxon>Aconoidasida</taxon>
        <taxon>Haemosporida</taxon>
        <taxon>Plasmodiidae</taxon>
        <taxon>Plasmodium</taxon>
        <taxon>Plasmodium (Laverania)</taxon>
    </lineage>
</organism>
<gene>
    <name evidence="2" type="ORF">PFDG_04823</name>
</gene>
<evidence type="ECO:0000256" key="1">
    <source>
        <dbReference type="SAM" id="MobiDB-lite"/>
    </source>
</evidence>
<feature type="region of interest" description="Disordered" evidence="1">
    <location>
        <begin position="1"/>
        <end position="56"/>
    </location>
</feature>
<accession>A0A0L7M9L3</accession>
<protein>
    <submittedName>
        <fullName evidence="2">Uncharacterized protein</fullName>
    </submittedName>
</protein>
<feature type="compositionally biased region" description="Polar residues" evidence="1">
    <location>
        <begin position="13"/>
        <end position="22"/>
    </location>
</feature>
<sequence>MMKKKIDEKGKPSGTTNVASHNTDTHIKEKIKKKHNNNHNNNHIIKNQEHEENNTDETKKNMDIIEVSFSGINNWRHHPELIDFPKNNLTNNEFIYVKR</sequence>